<dbReference type="AlphaFoldDB" id="A0AAW0K9H3"/>
<protein>
    <submittedName>
        <fullName evidence="8">Mdis1-interacting receptor like kinase 2</fullName>
    </submittedName>
</protein>
<accession>A0AAW0K9H3</accession>
<dbReference type="SUPFAM" id="SSF52058">
    <property type="entry name" value="L domain-like"/>
    <property type="match status" value="1"/>
</dbReference>
<dbReference type="PANTHER" id="PTHR48053:SF163">
    <property type="entry name" value="MDIS1-INTERACTING RECEPTOR LIKE KINASE 2-LIKE"/>
    <property type="match status" value="1"/>
</dbReference>
<dbReference type="Gene3D" id="3.80.10.10">
    <property type="entry name" value="Ribonuclease Inhibitor"/>
    <property type="match status" value="2"/>
</dbReference>
<comment type="caution">
    <text evidence="8">The sequence shown here is derived from an EMBL/GenBank/DDBJ whole genome shotgun (WGS) entry which is preliminary data.</text>
</comment>
<dbReference type="GO" id="GO:0016020">
    <property type="term" value="C:membrane"/>
    <property type="evidence" value="ECO:0007669"/>
    <property type="project" value="UniProtKB-SubCell"/>
</dbReference>
<dbReference type="EMBL" id="PKMF04000375">
    <property type="protein sequence ID" value="KAK7835139.1"/>
    <property type="molecule type" value="Genomic_DNA"/>
</dbReference>
<evidence type="ECO:0000256" key="1">
    <source>
        <dbReference type="ARBA" id="ARBA00004479"/>
    </source>
</evidence>
<reference evidence="8 9" key="1">
    <citation type="journal article" date="2018" name="Sci. Data">
        <title>The draft genome sequence of cork oak.</title>
        <authorList>
            <person name="Ramos A.M."/>
            <person name="Usie A."/>
            <person name="Barbosa P."/>
            <person name="Barros P.M."/>
            <person name="Capote T."/>
            <person name="Chaves I."/>
            <person name="Simoes F."/>
            <person name="Abreu I."/>
            <person name="Carrasquinho I."/>
            <person name="Faro C."/>
            <person name="Guimaraes J.B."/>
            <person name="Mendonca D."/>
            <person name="Nobrega F."/>
            <person name="Rodrigues L."/>
            <person name="Saibo N.J.M."/>
            <person name="Varela M.C."/>
            <person name="Egas C."/>
            <person name="Matos J."/>
            <person name="Miguel C.M."/>
            <person name="Oliveira M.M."/>
            <person name="Ricardo C.P."/>
            <person name="Goncalves S."/>
        </authorList>
    </citation>
    <scope>NUCLEOTIDE SEQUENCE [LARGE SCALE GENOMIC DNA]</scope>
    <source>
        <strain evidence="9">cv. HL8</strain>
    </source>
</reference>
<evidence type="ECO:0000256" key="7">
    <source>
        <dbReference type="ARBA" id="ARBA00023180"/>
    </source>
</evidence>
<keyword evidence="4" id="KW-0677">Repeat</keyword>
<dbReference type="Pfam" id="PF00560">
    <property type="entry name" value="LRR_1"/>
    <property type="match status" value="2"/>
</dbReference>
<dbReference type="Proteomes" id="UP000237347">
    <property type="component" value="Unassembled WGS sequence"/>
</dbReference>
<organism evidence="8 9">
    <name type="scientific">Quercus suber</name>
    <name type="common">Cork oak</name>
    <dbReference type="NCBI Taxonomy" id="58331"/>
    <lineage>
        <taxon>Eukaryota</taxon>
        <taxon>Viridiplantae</taxon>
        <taxon>Streptophyta</taxon>
        <taxon>Embryophyta</taxon>
        <taxon>Tracheophyta</taxon>
        <taxon>Spermatophyta</taxon>
        <taxon>Magnoliopsida</taxon>
        <taxon>eudicotyledons</taxon>
        <taxon>Gunneridae</taxon>
        <taxon>Pentapetalae</taxon>
        <taxon>rosids</taxon>
        <taxon>fabids</taxon>
        <taxon>Fagales</taxon>
        <taxon>Fagaceae</taxon>
        <taxon>Quercus</taxon>
    </lineage>
</organism>
<evidence type="ECO:0000256" key="4">
    <source>
        <dbReference type="ARBA" id="ARBA00022737"/>
    </source>
</evidence>
<dbReference type="FunFam" id="3.80.10.10:FF:000041">
    <property type="entry name" value="LRR receptor-like serine/threonine-protein kinase ERECTA"/>
    <property type="match status" value="1"/>
</dbReference>
<dbReference type="PROSITE" id="PS51450">
    <property type="entry name" value="LRR"/>
    <property type="match status" value="1"/>
</dbReference>
<evidence type="ECO:0000313" key="8">
    <source>
        <dbReference type="EMBL" id="KAK7835139.1"/>
    </source>
</evidence>
<keyword evidence="9" id="KW-1185">Reference proteome</keyword>
<evidence type="ECO:0000313" key="9">
    <source>
        <dbReference type="Proteomes" id="UP000237347"/>
    </source>
</evidence>
<gene>
    <name evidence="8" type="primary">MIK2_142</name>
    <name evidence="8" type="ORF">CFP56_023772</name>
</gene>
<sequence>MTSLQLGKNQLNGNVPISLGNQLSGPIPQEIGNLMMLVVLQLDTNHFTGILPQNMSEWFTSKFYCKQQSSHRVRLERNQLFGNISEDFGIYRNLQYNDLSYNKFYVGKLPNEFGKLTILLALMLNGNQLFGNIPPELGSLTNLEYLDLSNNRFDKSIPINIGNLLKLNYLNMRNKKFSHDIPVQTIFLCK</sequence>
<keyword evidence="2" id="KW-0433">Leucine-rich repeat</keyword>
<keyword evidence="6 8" id="KW-0675">Receptor</keyword>
<keyword evidence="8" id="KW-0418">Kinase</keyword>
<dbReference type="InterPro" id="IPR032675">
    <property type="entry name" value="LRR_dom_sf"/>
</dbReference>
<proteinExistence type="predicted"/>
<evidence type="ECO:0000256" key="2">
    <source>
        <dbReference type="ARBA" id="ARBA00022614"/>
    </source>
</evidence>
<keyword evidence="5" id="KW-0472">Membrane</keyword>
<evidence type="ECO:0000256" key="5">
    <source>
        <dbReference type="ARBA" id="ARBA00023136"/>
    </source>
</evidence>
<dbReference type="InterPro" id="IPR051716">
    <property type="entry name" value="Plant_RL_S/T_kinase"/>
</dbReference>
<comment type="subcellular location">
    <subcellularLocation>
        <location evidence="1">Membrane</location>
        <topology evidence="1">Single-pass type I membrane protein</topology>
    </subcellularLocation>
</comment>
<dbReference type="PANTHER" id="PTHR48053">
    <property type="entry name" value="LEUCINE RICH REPEAT FAMILY PROTEIN, EXPRESSED"/>
    <property type="match status" value="1"/>
</dbReference>
<evidence type="ECO:0000256" key="6">
    <source>
        <dbReference type="ARBA" id="ARBA00023170"/>
    </source>
</evidence>
<dbReference type="InterPro" id="IPR001611">
    <property type="entry name" value="Leu-rich_rpt"/>
</dbReference>
<name>A0AAW0K9H3_QUESU</name>
<keyword evidence="8" id="KW-0808">Transferase</keyword>
<keyword evidence="3" id="KW-0732">Signal</keyword>
<dbReference type="GO" id="GO:0016301">
    <property type="term" value="F:kinase activity"/>
    <property type="evidence" value="ECO:0007669"/>
    <property type="project" value="UniProtKB-KW"/>
</dbReference>
<keyword evidence="7" id="KW-0325">Glycoprotein</keyword>
<evidence type="ECO:0000256" key="3">
    <source>
        <dbReference type="ARBA" id="ARBA00022729"/>
    </source>
</evidence>